<evidence type="ECO:0000259" key="12">
    <source>
        <dbReference type="SMART" id="SM00986"/>
    </source>
</evidence>
<comment type="caution">
    <text evidence="13">The sequence shown here is derived from an EMBL/GenBank/DDBJ whole genome shotgun (WGS) entry which is preliminary data.</text>
</comment>
<keyword evidence="10" id="KW-0411">Iron-sulfur</keyword>
<comment type="similarity">
    <text evidence="2">Belongs to the uracil-DNA glycosylase (UDG) superfamily. Type 4 (UDGa) family.</text>
</comment>
<reference evidence="13" key="1">
    <citation type="journal article" date="2020" name="mSystems">
        <title>Genome- and Community-Level Interaction Insights into Carbon Utilization and Element Cycling Functions of Hydrothermarchaeota in Hydrothermal Sediment.</title>
        <authorList>
            <person name="Zhou Z."/>
            <person name="Liu Y."/>
            <person name="Xu W."/>
            <person name="Pan J."/>
            <person name="Luo Z.H."/>
            <person name="Li M."/>
        </authorList>
    </citation>
    <scope>NUCLEOTIDE SEQUENCE [LARGE SCALE GENOMIC DNA]</scope>
    <source>
        <strain evidence="13">SpSt-587</strain>
    </source>
</reference>
<keyword evidence="11" id="KW-0234">DNA repair</keyword>
<feature type="domain" description="Uracil-DNA glycosylase-like" evidence="12">
    <location>
        <begin position="28"/>
        <end position="188"/>
    </location>
</feature>
<keyword evidence="8" id="KW-0378">Hydrolase</keyword>
<dbReference type="CDD" id="cd10030">
    <property type="entry name" value="UDG-F4_TTUDGA_SPO1dp_like"/>
    <property type="match status" value="1"/>
</dbReference>
<dbReference type="Gene3D" id="3.40.470.10">
    <property type="entry name" value="Uracil-DNA glycosylase-like domain"/>
    <property type="match status" value="1"/>
</dbReference>
<dbReference type="GO" id="GO:0051539">
    <property type="term" value="F:4 iron, 4 sulfur cluster binding"/>
    <property type="evidence" value="ECO:0007669"/>
    <property type="project" value="UniProtKB-KW"/>
</dbReference>
<dbReference type="FunFam" id="3.40.470.10:FF:000013">
    <property type="entry name" value="Type-4 uracil-DNA glycosylase"/>
    <property type="match status" value="1"/>
</dbReference>
<dbReference type="SMART" id="SM00987">
    <property type="entry name" value="UreE_C"/>
    <property type="match status" value="1"/>
</dbReference>
<dbReference type="InterPro" id="IPR005122">
    <property type="entry name" value="Uracil-DNA_glycosylase-like"/>
</dbReference>
<evidence type="ECO:0000256" key="9">
    <source>
        <dbReference type="ARBA" id="ARBA00023004"/>
    </source>
</evidence>
<name>A0A7J3M2V2_ARCFL</name>
<evidence type="ECO:0000256" key="5">
    <source>
        <dbReference type="ARBA" id="ARBA00022485"/>
    </source>
</evidence>
<dbReference type="AlphaFoldDB" id="A0A7J3M2V2"/>
<evidence type="ECO:0000313" key="13">
    <source>
        <dbReference type="EMBL" id="HGT83246.1"/>
    </source>
</evidence>
<evidence type="ECO:0000256" key="4">
    <source>
        <dbReference type="ARBA" id="ARBA00019403"/>
    </source>
</evidence>
<evidence type="ECO:0000256" key="1">
    <source>
        <dbReference type="ARBA" id="ARBA00001400"/>
    </source>
</evidence>
<dbReference type="GO" id="GO:0046872">
    <property type="term" value="F:metal ion binding"/>
    <property type="evidence" value="ECO:0007669"/>
    <property type="project" value="UniProtKB-KW"/>
</dbReference>
<comment type="catalytic activity">
    <reaction evidence="1">
        <text>Hydrolyzes single-stranded DNA or mismatched double-stranded DNA and polynucleotides, releasing free uracil.</text>
        <dbReference type="EC" id="3.2.2.27"/>
    </reaction>
</comment>
<evidence type="ECO:0000256" key="8">
    <source>
        <dbReference type="ARBA" id="ARBA00022801"/>
    </source>
</evidence>
<dbReference type="GO" id="GO:0004844">
    <property type="term" value="F:uracil DNA N-glycosylase activity"/>
    <property type="evidence" value="ECO:0007669"/>
    <property type="project" value="UniProtKB-EC"/>
</dbReference>
<dbReference type="GO" id="GO:0006281">
    <property type="term" value="P:DNA repair"/>
    <property type="evidence" value="ECO:0007669"/>
    <property type="project" value="UniProtKB-KW"/>
</dbReference>
<protein>
    <recommendedName>
        <fullName evidence="4">Type-4 uracil-DNA glycosylase</fullName>
        <ecNumber evidence="3">3.2.2.27</ecNumber>
    </recommendedName>
</protein>
<evidence type="ECO:0000256" key="11">
    <source>
        <dbReference type="ARBA" id="ARBA00023204"/>
    </source>
</evidence>
<dbReference type="Pfam" id="PF03167">
    <property type="entry name" value="UDG"/>
    <property type="match status" value="1"/>
</dbReference>
<evidence type="ECO:0000256" key="6">
    <source>
        <dbReference type="ARBA" id="ARBA00022723"/>
    </source>
</evidence>
<dbReference type="InterPro" id="IPR051536">
    <property type="entry name" value="UDG_Type-4/5"/>
</dbReference>
<evidence type="ECO:0000256" key="7">
    <source>
        <dbReference type="ARBA" id="ARBA00022763"/>
    </source>
</evidence>
<keyword evidence="6" id="KW-0479">Metal-binding</keyword>
<proteinExistence type="inferred from homology"/>
<dbReference type="InterPro" id="IPR005273">
    <property type="entry name" value="Ura-DNA_glyco_family4"/>
</dbReference>
<dbReference type="PANTHER" id="PTHR33693">
    <property type="entry name" value="TYPE-5 URACIL-DNA GLYCOSYLASE"/>
    <property type="match status" value="1"/>
</dbReference>
<accession>A0A7J3M2V2</accession>
<dbReference type="EMBL" id="DSYZ01000111">
    <property type="protein sequence ID" value="HGT83246.1"/>
    <property type="molecule type" value="Genomic_DNA"/>
</dbReference>
<evidence type="ECO:0000256" key="10">
    <source>
        <dbReference type="ARBA" id="ARBA00023014"/>
    </source>
</evidence>
<keyword evidence="9" id="KW-0408">Iron</keyword>
<evidence type="ECO:0000256" key="2">
    <source>
        <dbReference type="ARBA" id="ARBA00006521"/>
    </source>
</evidence>
<keyword evidence="5" id="KW-0004">4Fe-4S</keyword>
<dbReference type="InterPro" id="IPR053423">
    <property type="entry name" value="Type-4_UDG"/>
</dbReference>
<dbReference type="NCBIfam" id="NF040953">
    <property type="entry name" value="Arch_udg"/>
    <property type="match status" value="1"/>
</dbReference>
<sequence>MESLESIKEEILRCTKCELYKTKTNFVPGTGNEKAEAFFVGEAPGREEDLKGEPFVGNAGKLLTEMISLMGLSREDVFITNVLKCRPPNNRDPLPEEVNACGSYLLRQLEVVKPNVIVCLGRHSAKFIFETFGLNFSSITKLQGKVFEVSAWGKSVKIVPLYHPAAILYKPQLRNEYEKGFRQLASLFKRRQKSLLDF</sequence>
<dbReference type="NCBIfam" id="TIGR00758">
    <property type="entry name" value="UDG_fam4"/>
    <property type="match status" value="1"/>
</dbReference>
<organism evidence="13">
    <name type="scientific">Archaeoglobus fulgidus</name>
    <dbReference type="NCBI Taxonomy" id="2234"/>
    <lineage>
        <taxon>Archaea</taxon>
        <taxon>Methanobacteriati</taxon>
        <taxon>Methanobacteriota</taxon>
        <taxon>Archaeoglobi</taxon>
        <taxon>Archaeoglobales</taxon>
        <taxon>Archaeoglobaceae</taxon>
        <taxon>Archaeoglobus</taxon>
    </lineage>
</organism>
<dbReference type="EC" id="3.2.2.27" evidence="3"/>
<keyword evidence="7" id="KW-0227">DNA damage</keyword>
<gene>
    <name evidence="13" type="ORF">ENT52_05920</name>
</gene>
<dbReference type="SUPFAM" id="SSF52141">
    <property type="entry name" value="Uracil-DNA glycosylase-like"/>
    <property type="match status" value="1"/>
</dbReference>
<evidence type="ECO:0000256" key="3">
    <source>
        <dbReference type="ARBA" id="ARBA00012030"/>
    </source>
</evidence>
<dbReference type="InterPro" id="IPR036895">
    <property type="entry name" value="Uracil-DNA_glycosylase-like_sf"/>
</dbReference>
<dbReference type="PANTHER" id="PTHR33693:SF1">
    <property type="entry name" value="TYPE-4 URACIL-DNA GLYCOSYLASE"/>
    <property type="match status" value="1"/>
</dbReference>
<dbReference type="SMART" id="SM00986">
    <property type="entry name" value="UDG"/>
    <property type="match status" value="1"/>
</dbReference>